<proteinExistence type="inferred from homology"/>
<dbReference type="CDD" id="cd06464">
    <property type="entry name" value="ACD_sHsps-like"/>
    <property type="match status" value="1"/>
</dbReference>
<accession>A0ABZ0RGP2</accession>
<dbReference type="InterPro" id="IPR002068">
    <property type="entry name" value="A-crystallin/Hsp20_dom"/>
</dbReference>
<dbReference type="InterPro" id="IPR031107">
    <property type="entry name" value="Small_HSP"/>
</dbReference>
<organism evidence="4 5">
    <name type="scientific">Coraliomargarita algicola</name>
    <dbReference type="NCBI Taxonomy" id="3092156"/>
    <lineage>
        <taxon>Bacteria</taxon>
        <taxon>Pseudomonadati</taxon>
        <taxon>Verrucomicrobiota</taxon>
        <taxon>Opitutia</taxon>
        <taxon>Puniceicoccales</taxon>
        <taxon>Coraliomargaritaceae</taxon>
        <taxon>Coraliomargarita</taxon>
    </lineage>
</organism>
<dbReference type="EMBL" id="CP138858">
    <property type="protein sequence ID" value="WPJ95339.1"/>
    <property type="molecule type" value="Genomic_DNA"/>
</dbReference>
<dbReference type="PANTHER" id="PTHR11527">
    <property type="entry name" value="HEAT-SHOCK PROTEIN 20 FAMILY MEMBER"/>
    <property type="match status" value="1"/>
</dbReference>
<evidence type="ECO:0000313" key="5">
    <source>
        <dbReference type="Proteomes" id="UP001324993"/>
    </source>
</evidence>
<protein>
    <submittedName>
        <fullName evidence="4">Hsp20/alpha crystallin family protein</fullName>
    </submittedName>
</protein>
<dbReference type="PROSITE" id="PS01031">
    <property type="entry name" value="SHSP"/>
    <property type="match status" value="1"/>
</dbReference>
<evidence type="ECO:0000256" key="1">
    <source>
        <dbReference type="PROSITE-ProRule" id="PRU00285"/>
    </source>
</evidence>
<name>A0ABZ0RGP2_9BACT</name>
<dbReference type="Gene3D" id="2.60.40.790">
    <property type="match status" value="1"/>
</dbReference>
<dbReference type="Pfam" id="PF00011">
    <property type="entry name" value="HSP20"/>
    <property type="match status" value="1"/>
</dbReference>
<dbReference type="RefSeq" id="WP_319832228.1">
    <property type="nucleotide sequence ID" value="NZ_CP138858.1"/>
</dbReference>
<gene>
    <name evidence="4" type="ORF">SH580_18115</name>
</gene>
<feature type="domain" description="SHSP" evidence="3">
    <location>
        <begin position="40"/>
        <end position="143"/>
    </location>
</feature>
<sequence length="143" mass="15940">MKLIRYAYPQSQASSAFNRLFDFGAPAIGRIGSLMDDFLATEAGFNQPAVDLYEDEHHFYARFELPGVNKDKVDLELENAVLTLRSQEASEGDEKLSRTQFERSISVPDGVDLEKVSAAMDAGILTVTMPKLEARKPRQISVK</sequence>
<comment type="similarity">
    <text evidence="1 2">Belongs to the small heat shock protein (HSP20) family.</text>
</comment>
<dbReference type="Proteomes" id="UP001324993">
    <property type="component" value="Chromosome"/>
</dbReference>
<evidence type="ECO:0000256" key="2">
    <source>
        <dbReference type="RuleBase" id="RU003616"/>
    </source>
</evidence>
<evidence type="ECO:0000259" key="3">
    <source>
        <dbReference type="PROSITE" id="PS01031"/>
    </source>
</evidence>
<evidence type="ECO:0000313" key="4">
    <source>
        <dbReference type="EMBL" id="WPJ95339.1"/>
    </source>
</evidence>
<dbReference type="SUPFAM" id="SSF49764">
    <property type="entry name" value="HSP20-like chaperones"/>
    <property type="match status" value="1"/>
</dbReference>
<reference evidence="4 5" key="1">
    <citation type="submission" date="2023-11" db="EMBL/GenBank/DDBJ databases">
        <title>Coraliomargarita sp. nov., isolated from marine algae.</title>
        <authorList>
            <person name="Lee J.K."/>
            <person name="Baek J.H."/>
            <person name="Kim J.M."/>
            <person name="Choi D.G."/>
            <person name="Jeon C.O."/>
        </authorList>
    </citation>
    <scope>NUCLEOTIDE SEQUENCE [LARGE SCALE GENOMIC DNA]</scope>
    <source>
        <strain evidence="4 5">J2-16</strain>
    </source>
</reference>
<dbReference type="InterPro" id="IPR008978">
    <property type="entry name" value="HSP20-like_chaperone"/>
</dbReference>
<keyword evidence="5" id="KW-1185">Reference proteome</keyword>